<dbReference type="GO" id="GO:0005886">
    <property type="term" value="C:plasma membrane"/>
    <property type="evidence" value="ECO:0007669"/>
    <property type="project" value="UniProtKB-SubCell"/>
</dbReference>
<feature type="compositionally biased region" description="Pro residues" evidence="16">
    <location>
        <begin position="394"/>
        <end position="403"/>
    </location>
</feature>
<keyword evidence="21" id="KW-1185">Reference proteome</keyword>
<evidence type="ECO:0000256" key="7">
    <source>
        <dbReference type="ARBA" id="ARBA00022692"/>
    </source>
</evidence>
<reference evidence="20 21" key="1">
    <citation type="journal article" date="2012" name="ISME J.">
        <title>Nitrification expanded: discovery, physiology and genomics of a nitrite-oxidizing bacterium from the phylum Chloroflexi.</title>
        <authorList>
            <person name="Sorokin D.Y."/>
            <person name="Lucker S."/>
            <person name="Vejmelkova D."/>
            <person name="Kostrikina N.A."/>
            <person name="Kleerebezem R."/>
            <person name="Rijpstra W.I."/>
            <person name="Damste J.S."/>
            <person name="Le Paslier D."/>
            <person name="Muyzer G."/>
            <person name="Wagner M."/>
            <person name="van Loosdrecht M.C."/>
            <person name="Daims H."/>
        </authorList>
    </citation>
    <scope>NUCLEOTIDE SEQUENCE [LARGE SCALE GENOMIC DNA]</scope>
    <source>
        <strain evidence="21">none</strain>
    </source>
</reference>
<name>I4ENF4_9BACT</name>
<evidence type="ECO:0000259" key="18">
    <source>
        <dbReference type="PROSITE" id="PS50253"/>
    </source>
</evidence>
<dbReference type="InterPro" id="IPR035973">
    <property type="entry name" value="Cyt_c_oxidase_su3-like_sf"/>
</dbReference>
<dbReference type="GO" id="GO:0004129">
    <property type="term" value="F:cytochrome-c oxidase activity"/>
    <property type="evidence" value="ECO:0007669"/>
    <property type="project" value="InterPro"/>
</dbReference>
<keyword evidence="15" id="KW-0249">Electron transport</keyword>
<feature type="transmembrane region" description="Helical" evidence="17">
    <location>
        <begin position="277"/>
        <end position="299"/>
    </location>
</feature>
<evidence type="ECO:0000256" key="13">
    <source>
        <dbReference type="ARBA" id="ARBA00032189"/>
    </source>
</evidence>
<dbReference type="Proteomes" id="UP000004221">
    <property type="component" value="Unassembled WGS sequence"/>
</dbReference>
<sequence>MTEPPFSTGLGVSYWTVALIITSVGTIATGINLIVTVVKLRAPGMTASRIPVFVWMSVVTAFVILWAIPSLTAAQVMLLFDRELGTDFFKPDQGGNVVLWQHLFWFFGHPEVYIMALPAFGIISEVVPVFSRKPIFGYGFVVGSGIAIGFYSFLVWAHHMFAVGLGTIQEGFFSAASMVIAVPTGIKVFSWLATMWGGRLRFTTAMLFAIGFVLMFTIGGLSGVHFATVPIDLQTTDSYYVVAHFHYVLFGGTAFAMFAGAYYWFPKITGRLLNETLGKWHFWLTLIGFNLTFFPMHIVGLMGMPRRVYTYPDLPGWGLWNFIETIGTVILGISVLVFLWNMYITFRRGPAAGDNPWNAWTLEWATTSPPPDYNFVTLPPIQSARPLWDLAHPEPVPGEPSTPAPYASRDTPTAGREQGFPRGLSTPMLGTLAFISSEIFFFGSLIVAFLYFRFRSVSGPGPHQVLDLVYTAIFSVALFASSGTIALADRRLRRGDDRGFHVWLLVTILLGATFLAGQVIEYVRLYADHIVIGTNVFTSAFFTLTGFHGAHVAVGIIALSVLAGMARSGRFRRGEHRGAAEAVSTYWHFVDAIWVVVFTVVYLLTLF</sequence>
<evidence type="ECO:0000256" key="9">
    <source>
        <dbReference type="ARBA" id="ARBA00023136"/>
    </source>
</evidence>
<dbReference type="Pfam" id="PF00115">
    <property type="entry name" value="COX1"/>
    <property type="match status" value="1"/>
</dbReference>
<dbReference type="SUPFAM" id="SSF81442">
    <property type="entry name" value="Cytochrome c oxidase subunit I-like"/>
    <property type="match status" value="1"/>
</dbReference>
<evidence type="ECO:0000313" key="20">
    <source>
        <dbReference type="EMBL" id="CCF86217.1"/>
    </source>
</evidence>
<feature type="transmembrane region" description="Helical" evidence="17">
    <location>
        <begin position="247"/>
        <end position="265"/>
    </location>
</feature>
<dbReference type="AlphaFoldDB" id="I4ENF4"/>
<accession>I4ENF4</accession>
<dbReference type="Gene3D" id="1.20.120.80">
    <property type="entry name" value="Cytochrome c oxidase, subunit III, four-helix bundle"/>
    <property type="match status" value="1"/>
</dbReference>
<dbReference type="PANTHER" id="PTHR10422">
    <property type="entry name" value="CYTOCHROME C OXIDASE SUBUNIT 1"/>
    <property type="match status" value="1"/>
</dbReference>
<proteinExistence type="inferred from homology"/>
<evidence type="ECO:0000313" key="21">
    <source>
        <dbReference type="Proteomes" id="UP000004221"/>
    </source>
</evidence>
<feature type="region of interest" description="Disordered" evidence="16">
    <location>
        <begin position="394"/>
        <end position="418"/>
    </location>
</feature>
<dbReference type="InterPro" id="IPR013833">
    <property type="entry name" value="Cyt_c_oxidase_su3_a-hlx"/>
</dbReference>
<dbReference type="InterPro" id="IPR036927">
    <property type="entry name" value="Cyt_c_oxase-like_su1_sf"/>
</dbReference>
<comment type="caution">
    <text evidence="20">The sequence shown here is derived from an EMBL/GenBank/DDBJ whole genome shotgun (WGS) entry which is preliminary data.</text>
</comment>
<evidence type="ECO:0000256" key="17">
    <source>
        <dbReference type="SAM" id="Phobius"/>
    </source>
</evidence>
<feature type="transmembrane region" description="Helical" evidence="17">
    <location>
        <begin position="135"/>
        <end position="159"/>
    </location>
</feature>
<dbReference type="Gene3D" id="1.20.210.10">
    <property type="entry name" value="Cytochrome c oxidase-like, subunit I domain"/>
    <property type="match status" value="1"/>
</dbReference>
<protein>
    <recommendedName>
        <fullName evidence="4">Cytochrome bo(3) ubiquinol oxidase subunit 3</fullName>
    </recommendedName>
    <alternativeName>
        <fullName evidence="13">Cytochrome o ubiquinol oxidase subunit 3</fullName>
    </alternativeName>
    <alternativeName>
        <fullName evidence="11">Oxidase bo(3) subunit 3</fullName>
    </alternativeName>
    <alternativeName>
        <fullName evidence="14">Ubiquinol oxidase polypeptide III</fullName>
    </alternativeName>
    <alternativeName>
        <fullName evidence="12">Ubiquinol oxidase subunit 3</fullName>
    </alternativeName>
</protein>
<comment type="subcellular location">
    <subcellularLocation>
        <location evidence="1">Cell membrane</location>
        <topology evidence="1">Multi-pass membrane protein</topology>
    </subcellularLocation>
</comment>
<dbReference type="EMBL" id="CAGS01000725">
    <property type="protein sequence ID" value="CCF86217.1"/>
    <property type="molecule type" value="Genomic_DNA"/>
</dbReference>
<organism evidence="20 21">
    <name type="scientific">Nitrolancea hollandica Lb</name>
    <dbReference type="NCBI Taxonomy" id="1129897"/>
    <lineage>
        <taxon>Bacteria</taxon>
        <taxon>Pseudomonadati</taxon>
        <taxon>Thermomicrobiota</taxon>
        <taxon>Thermomicrobia</taxon>
        <taxon>Sphaerobacterales</taxon>
        <taxon>Sphaerobacterineae</taxon>
        <taxon>Sphaerobacteraceae</taxon>
        <taxon>Nitrolancea</taxon>
    </lineage>
</organism>
<keyword evidence="15" id="KW-0479">Metal-binding</keyword>
<evidence type="ECO:0000256" key="16">
    <source>
        <dbReference type="SAM" id="MobiDB-lite"/>
    </source>
</evidence>
<dbReference type="PROSITE" id="PS50253">
    <property type="entry name" value="COX3"/>
    <property type="match status" value="1"/>
</dbReference>
<feature type="transmembrane region" description="Helical" evidence="17">
    <location>
        <begin position="586"/>
        <end position="605"/>
    </location>
</feature>
<keyword evidence="20" id="KW-0560">Oxidoreductase</keyword>
<comment type="function">
    <text evidence="10">Cytochrome bo(3) ubiquinol terminal oxidase is the component of the aerobic respiratory chain of E.coli that predominates when cells are grown at high aeration. Has proton pump activity across the membrane in addition to electron transfer, pumping 2 protons/electron.</text>
</comment>
<feature type="transmembrane region" description="Helical" evidence="17">
    <location>
        <begin position="500"/>
        <end position="520"/>
    </location>
</feature>
<dbReference type="GO" id="GO:0009060">
    <property type="term" value="P:aerobic respiration"/>
    <property type="evidence" value="ECO:0007669"/>
    <property type="project" value="InterPro"/>
</dbReference>
<feature type="transmembrane region" description="Helical" evidence="17">
    <location>
        <begin position="171"/>
        <end position="193"/>
    </location>
</feature>
<keyword evidence="7 15" id="KW-0812">Transmembrane</keyword>
<dbReference type="PRINTS" id="PR01165">
    <property type="entry name" value="CYCOXIDASEI"/>
</dbReference>
<dbReference type="InterPro" id="IPR000883">
    <property type="entry name" value="Cyt_C_Oxase_1"/>
</dbReference>
<keyword evidence="5" id="KW-1003">Cell membrane</keyword>
<dbReference type="SUPFAM" id="SSF81452">
    <property type="entry name" value="Cytochrome c oxidase subunit III-like"/>
    <property type="match status" value="1"/>
</dbReference>
<keyword evidence="15" id="KW-0349">Heme</keyword>
<evidence type="ECO:0000256" key="6">
    <source>
        <dbReference type="ARBA" id="ARBA00022660"/>
    </source>
</evidence>
<feature type="transmembrane region" description="Helical" evidence="17">
    <location>
        <begin position="432"/>
        <end position="452"/>
    </location>
</feature>
<dbReference type="FunFam" id="1.20.120.80:FF:000001">
    <property type="entry name" value="Cytochrome (Ubi)quinol oxidase subunit III"/>
    <property type="match status" value="1"/>
</dbReference>
<feature type="transmembrane region" description="Helical" evidence="17">
    <location>
        <begin position="468"/>
        <end position="488"/>
    </location>
</feature>
<evidence type="ECO:0000256" key="3">
    <source>
        <dbReference type="ARBA" id="ARBA00011700"/>
    </source>
</evidence>
<feature type="domain" description="Cytochrome oxidase subunit I profile" evidence="19">
    <location>
        <begin position="1"/>
        <end position="382"/>
    </location>
</feature>
<evidence type="ECO:0000256" key="14">
    <source>
        <dbReference type="ARBA" id="ARBA00032717"/>
    </source>
</evidence>
<dbReference type="InterPro" id="IPR023616">
    <property type="entry name" value="Cyt_c_oxase-like_su1_dom"/>
</dbReference>
<evidence type="ECO:0000256" key="11">
    <source>
        <dbReference type="ARBA" id="ARBA00030072"/>
    </source>
</evidence>
<dbReference type="InterPro" id="IPR000298">
    <property type="entry name" value="Cyt_c_oxidase-like_su3"/>
</dbReference>
<comment type="subunit">
    <text evidence="3">Heterooctamer of two A chains, two B chains, two C chains and two D chains.</text>
</comment>
<dbReference type="Pfam" id="PF00510">
    <property type="entry name" value="COX3"/>
    <property type="match status" value="1"/>
</dbReference>
<dbReference type="GO" id="GO:0016491">
    <property type="term" value="F:oxidoreductase activity"/>
    <property type="evidence" value="ECO:0007669"/>
    <property type="project" value="UniProtKB-KW"/>
</dbReference>
<evidence type="ECO:0000256" key="12">
    <source>
        <dbReference type="ARBA" id="ARBA00031884"/>
    </source>
</evidence>
<evidence type="ECO:0000256" key="2">
    <source>
        <dbReference type="ARBA" id="ARBA00010581"/>
    </source>
</evidence>
<feature type="domain" description="Heme-copper oxidase subunit III family profile" evidence="18">
    <location>
        <begin position="429"/>
        <end position="606"/>
    </location>
</feature>
<feature type="transmembrane region" description="Helical" evidence="17">
    <location>
        <begin position="12"/>
        <end position="40"/>
    </location>
</feature>
<dbReference type="CDD" id="cd00386">
    <property type="entry name" value="Heme_Cu_Oxidase_III_like"/>
    <property type="match status" value="1"/>
</dbReference>
<dbReference type="PANTHER" id="PTHR10422:SF18">
    <property type="entry name" value="CYTOCHROME C OXIDASE SUBUNIT 1"/>
    <property type="match status" value="1"/>
</dbReference>
<comment type="similarity">
    <text evidence="15">Belongs to the heme-copper respiratory oxidase family.</text>
</comment>
<dbReference type="PROSITE" id="PS50855">
    <property type="entry name" value="COX1"/>
    <property type="match status" value="1"/>
</dbReference>
<feature type="transmembrane region" description="Helical" evidence="17">
    <location>
        <begin position="205"/>
        <end position="227"/>
    </location>
</feature>
<gene>
    <name evidence="20" type="primary">coxAC</name>
    <name evidence="20" type="ORF">NITHO_890010</name>
</gene>
<keyword evidence="15" id="KW-0813">Transport</keyword>
<evidence type="ECO:0000256" key="4">
    <source>
        <dbReference type="ARBA" id="ARBA00014687"/>
    </source>
</evidence>
<evidence type="ECO:0000256" key="10">
    <source>
        <dbReference type="ARBA" id="ARBA00025694"/>
    </source>
</evidence>
<evidence type="ECO:0000256" key="8">
    <source>
        <dbReference type="ARBA" id="ARBA00022989"/>
    </source>
</evidence>
<feature type="transmembrane region" description="Helical" evidence="17">
    <location>
        <begin position="540"/>
        <end position="565"/>
    </location>
</feature>
<feature type="transmembrane region" description="Helical" evidence="17">
    <location>
        <begin position="52"/>
        <end position="80"/>
    </location>
</feature>
<evidence type="ECO:0000256" key="1">
    <source>
        <dbReference type="ARBA" id="ARBA00004651"/>
    </source>
</evidence>
<comment type="similarity">
    <text evidence="2">Belongs to the cytochrome c oxidase subunit 3 family.</text>
</comment>
<feature type="transmembrane region" description="Helical" evidence="17">
    <location>
        <begin position="319"/>
        <end position="340"/>
    </location>
</feature>
<dbReference type="GO" id="GO:0015990">
    <property type="term" value="P:electron transport coupled proton transport"/>
    <property type="evidence" value="ECO:0007669"/>
    <property type="project" value="TreeGrafter"/>
</dbReference>
<keyword evidence="6 15" id="KW-0679">Respiratory chain</keyword>
<evidence type="ECO:0000259" key="19">
    <source>
        <dbReference type="PROSITE" id="PS50855"/>
    </source>
</evidence>
<evidence type="ECO:0000256" key="15">
    <source>
        <dbReference type="RuleBase" id="RU000370"/>
    </source>
</evidence>
<keyword evidence="9 17" id="KW-0472">Membrane</keyword>
<keyword evidence="8 17" id="KW-1133">Transmembrane helix</keyword>
<dbReference type="PROSITE" id="PS00077">
    <property type="entry name" value="COX1_CUB"/>
    <property type="match status" value="1"/>
</dbReference>
<dbReference type="GO" id="GO:0020037">
    <property type="term" value="F:heme binding"/>
    <property type="evidence" value="ECO:0007669"/>
    <property type="project" value="InterPro"/>
</dbReference>
<evidence type="ECO:0000256" key="5">
    <source>
        <dbReference type="ARBA" id="ARBA00022475"/>
    </source>
</evidence>
<dbReference type="GO" id="GO:0022904">
    <property type="term" value="P:respiratory electron transport chain"/>
    <property type="evidence" value="ECO:0007669"/>
    <property type="project" value="InterPro"/>
</dbReference>
<feature type="transmembrane region" description="Helical" evidence="17">
    <location>
        <begin position="100"/>
        <end position="123"/>
    </location>
</feature>
<keyword evidence="15" id="KW-0408">Iron</keyword>
<dbReference type="InterPro" id="IPR023615">
    <property type="entry name" value="Cyt_c_Oxase_su1_BS"/>
</dbReference>